<reference evidence="4" key="2">
    <citation type="journal article" date="2018" name="Nat. Plants">
        <title>Whole-genome landscape of Medicago truncatula symbiotic genes.</title>
        <authorList>
            <person name="Pecrix Y."/>
            <person name="Gamas P."/>
            <person name="Carrere S."/>
        </authorList>
    </citation>
    <scope>NUCLEOTIDE SEQUENCE</scope>
    <source>
        <tissue evidence="4">Leaves</tissue>
    </source>
</reference>
<reference evidence="3" key="1">
    <citation type="submission" date="2012-05" db="EMBL/GenBank/DDBJ databases">
        <authorList>
            <person name="Krishnakumar V."/>
            <person name="Cheung F."/>
            <person name="Xiao Y."/>
            <person name="Chan A."/>
            <person name="Moskal W.A."/>
            <person name="Town C.D."/>
        </authorList>
    </citation>
    <scope>NUCLEOTIDE SEQUENCE</scope>
</reference>
<dbReference type="InterPro" id="IPR009810">
    <property type="entry name" value="Nodulin_late_dom"/>
</dbReference>
<feature type="signal peptide" evidence="1">
    <location>
        <begin position="1"/>
        <end position="23"/>
    </location>
</feature>
<dbReference type="Pfam" id="PF07127">
    <property type="entry name" value="Nodulin_late"/>
    <property type="match status" value="1"/>
</dbReference>
<feature type="chain" id="PRO_5036439654" evidence="1">
    <location>
        <begin position="24"/>
        <end position="62"/>
    </location>
</feature>
<dbReference type="AlphaFoldDB" id="I3SK92"/>
<dbReference type="Gramene" id="rna2942">
    <property type="protein sequence ID" value="RHN79204.1"/>
    <property type="gene ID" value="gene2942"/>
</dbReference>
<dbReference type="EMBL" id="PSQE01000001">
    <property type="protein sequence ID" value="RHN79204.1"/>
    <property type="molecule type" value="Genomic_DNA"/>
</dbReference>
<protein>
    <submittedName>
        <fullName evidence="4">Putative Late nodulin</fullName>
    </submittedName>
</protein>
<feature type="domain" description="Late nodulin" evidence="2">
    <location>
        <begin position="1"/>
        <end position="54"/>
    </location>
</feature>
<name>I3SK92_MEDTR</name>
<dbReference type="Proteomes" id="UP000265566">
    <property type="component" value="Chromosome 1"/>
</dbReference>
<proteinExistence type="evidence at transcript level"/>
<organism evidence="3">
    <name type="scientific">Medicago truncatula</name>
    <name type="common">Barrel medic</name>
    <name type="synonym">Medicago tribuloides</name>
    <dbReference type="NCBI Taxonomy" id="3880"/>
    <lineage>
        <taxon>Eukaryota</taxon>
        <taxon>Viridiplantae</taxon>
        <taxon>Streptophyta</taxon>
        <taxon>Embryophyta</taxon>
        <taxon>Tracheophyta</taxon>
        <taxon>Spermatophyta</taxon>
        <taxon>Magnoliopsida</taxon>
        <taxon>eudicotyledons</taxon>
        <taxon>Gunneridae</taxon>
        <taxon>Pentapetalae</taxon>
        <taxon>rosids</taxon>
        <taxon>fabids</taxon>
        <taxon>Fabales</taxon>
        <taxon>Fabaceae</taxon>
        <taxon>Papilionoideae</taxon>
        <taxon>50 kb inversion clade</taxon>
        <taxon>NPAAA clade</taxon>
        <taxon>Hologalegina</taxon>
        <taxon>IRL clade</taxon>
        <taxon>Trifolieae</taxon>
        <taxon>Medicago</taxon>
    </lineage>
</organism>
<evidence type="ECO:0000313" key="4">
    <source>
        <dbReference type="EMBL" id="RHN79204.1"/>
    </source>
</evidence>
<evidence type="ECO:0000256" key="1">
    <source>
        <dbReference type="SAM" id="SignalP"/>
    </source>
</evidence>
<keyword evidence="1" id="KW-0732">Signal</keyword>
<accession>I3SK92</accession>
<gene>
    <name evidence="4" type="ORF">MtrunA17_Chr1g0174571</name>
</gene>
<dbReference type="EMBL" id="BT140889">
    <property type="protein sequence ID" value="AFK40684.1"/>
    <property type="molecule type" value="mRNA"/>
</dbReference>
<sequence>MAAILKISYVLLILVSLIIVATSHSFLPCQTKDDCVFDDCKFPKNPVCYLEACHCWFAPLRN</sequence>
<dbReference type="ExpressionAtlas" id="I3SK92">
    <property type="expression patterns" value="differential"/>
</dbReference>
<dbReference type="GO" id="GO:0046872">
    <property type="term" value="F:metal ion binding"/>
    <property type="evidence" value="ECO:0007669"/>
    <property type="project" value="InterPro"/>
</dbReference>
<evidence type="ECO:0000259" key="2">
    <source>
        <dbReference type="Pfam" id="PF07127"/>
    </source>
</evidence>
<evidence type="ECO:0000313" key="3">
    <source>
        <dbReference type="EMBL" id="AFK40684.1"/>
    </source>
</evidence>